<evidence type="ECO:0000256" key="1">
    <source>
        <dbReference type="ARBA" id="ARBA00009184"/>
    </source>
</evidence>
<evidence type="ECO:0000313" key="2">
    <source>
        <dbReference type="EMBL" id="CZR07399.1"/>
    </source>
</evidence>
<gene>
    <name evidence="3" type="ORF">SAMN05216375_12438</name>
    <name evidence="2" type="ORF">TR210_2433</name>
</gene>
<dbReference type="Gene3D" id="1.20.1440.320">
    <property type="match status" value="1"/>
</dbReference>
<sequence length="405" mass="45555">MPEKHNKILSSKNWAPHTHQALNAVIAAYGNQNSSYDPADPPYVVFDFDNTSAIMDIEDTLMLYMLLHLDYRLTPDQFHAVLTDGLENVGATEATLLDKTNPLATIGNIAADIKVAYAWLYAHYEGFLQGGTLSLEEAKKSPYYLEFAAKIRLFYTVINGDFKRKAGYPWMTYLFAQRTSEDLRQLAYQSISYWLQYGKFERVVLTSPADLPSQAGVIVSHYDTGLAFPTELTELYHVLKANGIVVYVISASPVDVVQVAATHPDFGYGLDDAHVIGMYYNKDEHGLIQPSMQAGKNITKGPGKTAVITEQLMPKHNEKQPLMLFGDSTGDYDMMMELQETKLCVLFNRYMKDDTQKLAREAFRTIDDANPRVVLQGRDENKGMLRPSEKTILLGTQEEVLIHEA</sequence>
<dbReference type="RefSeq" id="WP_068624162.1">
    <property type="nucleotide sequence ID" value="NZ_FJNB01000022.1"/>
</dbReference>
<evidence type="ECO:0000313" key="4">
    <source>
        <dbReference type="Proteomes" id="UP000076878"/>
    </source>
</evidence>
<dbReference type="Proteomes" id="UP000199280">
    <property type="component" value="Unassembled WGS sequence"/>
</dbReference>
<accession>A0A143Z7N9</accession>
<name>A0A143Z7N9_9LACT</name>
<dbReference type="EMBL" id="FJNB01000022">
    <property type="protein sequence ID" value="CZR07399.1"/>
    <property type="molecule type" value="Genomic_DNA"/>
</dbReference>
<dbReference type="Gene3D" id="3.40.50.1000">
    <property type="entry name" value="HAD superfamily/HAD-like"/>
    <property type="match status" value="1"/>
</dbReference>
<evidence type="ECO:0000313" key="5">
    <source>
        <dbReference type="Proteomes" id="UP000199280"/>
    </source>
</evidence>
<proteinExistence type="inferred from homology"/>
<dbReference type="AlphaFoldDB" id="A0A143Z7N9"/>
<organism evidence="2 4">
    <name type="scientific">Trichococcus ilyis</name>
    <dbReference type="NCBI Taxonomy" id="640938"/>
    <lineage>
        <taxon>Bacteria</taxon>
        <taxon>Bacillati</taxon>
        <taxon>Bacillota</taxon>
        <taxon>Bacilli</taxon>
        <taxon>Lactobacillales</taxon>
        <taxon>Carnobacteriaceae</taxon>
        <taxon>Trichococcus</taxon>
    </lineage>
</organism>
<reference evidence="3 5" key="2">
    <citation type="submission" date="2016-10" db="EMBL/GenBank/DDBJ databases">
        <authorList>
            <person name="Varghese N."/>
            <person name="Submissions S."/>
        </authorList>
    </citation>
    <scope>NUCLEOTIDE SEQUENCE [LARGE SCALE GENOMIC DNA]</scope>
    <source>
        <strain evidence="3 5">DSM 22150</strain>
    </source>
</reference>
<dbReference type="Proteomes" id="UP000076878">
    <property type="component" value="Unassembled WGS sequence"/>
</dbReference>
<dbReference type="SUPFAM" id="SSF56784">
    <property type="entry name" value="HAD-like"/>
    <property type="match status" value="1"/>
</dbReference>
<comment type="similarity">
    <text evidence="1">Belongs to the HAD-like hydrolase superfamily. SerB family.</text>
</comment>
<reference evidence="2 4" key="1">
    <citation type="submission" date="2016-02" db="EMBL/GenBank/DDBJ databases">
        <authorList>
            <person name="Wen L."/>
            <person name="He K."/>
            <person name="Yang H."/>
        </authorList>
    </citation>
    <scope>NUCLEOTIDE SEQUENCE [LARGE SCALE GENOMIC DNA]</scope>
    <source>
        <strain evidence="2">Trichococcus_R210</strain>
    </source>
</reference>
<evidence type="ECO:0000313" key="3">
    <source>
        <dbReference type="EMBL" id="SEJ74425.1"/>
    </source>
</evidence>
<protein>
    <submittedName>
        <fullName evidence="3">Phosphoserine phosphatase</fullName>
    </submittedName>
</protein>
<dbReference type="PANTHER" id="PTHR43344">
    <property type="entry name" value="PHOSPHOSERINE PHOSPHATASE"/>
    <property type="match status" value="1"/>
</dbReference>
<dbReference type="InterPro" id="IPR050582">
    <property type="entry name" value="HAD-like_SerB"/>
</dbReference>
<dbReference type="EMBL" id="FNYT01000024">
    <property type="protein sequence ID" value="SEJ74425.1"/>
    <property type="molecule type" value="Genomic_DNA"/>
</dbReference>
<keyword evidence="5" id="KW-1185">Reference proteome</keyword>
<dbReference type="OrthoDB" id="1633110at2"/>
<dbReference type="InterPro" id="IPR036412">
    <property type="entry name" value="HAD-like_sf"/>
</dbReference>
<dbReference type="STRING" id="640938.TR210_2433"/>
<dbReference type="InterPro" id="IPR023214">
    <property type="entry name" value="HAD_sf"/>
</dbReference>